<keyword evidence="3" id="KW-1185">Reference proteome</keyword>
<dbReference type="AlphaFoldDB" id="A0A2R8C7H8"/>
<dbReference type="Proteomes" id="UP000244898">
    <property type="component" value="Unassembled WGS sequence"/>
</dbReference>
<gene>
    <name evidence="2" type="ORF">TRM7615_01861</name>
</gene>
<name>A0A2R8C7H8_9RHOB</name>
<dbReference type="EMBL" id="ONZG01000004">
    <property type="protein sequence ID" value="SPJ28362.1"/>
    <property type="molecule type" value="Genomic_DNA"/>
</dbReference>
<evidence type="ECO:0000313" key="2">
    <source>
        <dbReference type="EMBL" id="SPJ28362.1"/>
    </source>
</evidence>
<dbReference type="SUPFAM" id="SSF51294">
    <property type="entry name" value="Hedgehog/intein (Hint) domain"/>
    <property type="match status" value="1"/>
</dbReference>
<organism evidence="2 3">
    <name type="scientific">Falsiruegeria mediterranea M17</name>
    <dbReference type="NCBI Taxonomy" id="1200281"/>
    <lineage>
        <taxon>Bacteria</taxon>
        <taxon>Pseudomonadati</taxon>
        <taxon>Pseudomonadota</taxon>
        <taxon>Alphaproteobacteria</taxon>
        <taxon>Rhodobacterales</taxon>
        <taxon>Roseobacteraceae</taxon>
        <taxon>Falsiruegeria</taxon>
    </lineage>
</organism>
<feature type="domain" description="Hedgehog/Intein (Hint)" evidence="1">
    <location>
        <begin position="145"/>
        <end position="292"/>
    </location>
</feature>
<sequence>MGQTVAKPADYPSNWKQNSKVSLTVCKQRPKTRRFFDKFNQRSAYSQPIQMWTKNSVHLTLSVGADADATRTERAEYAMTIPHSLTRAARNAVETSTILQDPAALRAPARPQLRRYQITSLLDNGNIVETRQIAPALPLFENAFCAFSRGSLVETDCGPMAIQDLLPGDRVITHDGSAQEVVWKGSTTLIPGKPDLRGRTHHLTRFMADTFGMQKPMSGVIAGPAARLLSTPGHLRAIADGQPILTPVQEFIDGMNVIETAPPTPVELFHICLRKHAVINVDGLQFETYHPGVNAVRVISHAMRSLYLNLFAHIDKLTDFGPQIFPRAGEGQIDSLSA</sequence>
<evidence type="ECO:0000259" key="1">
    <source>
        <dbReference type="Pfam" id="PF13403"/>
    </source>
</evidence>
<reference evidence="3" key="1">
    <citation type="submission" date="2018-03" db="EMBL/GenBank/DDBJ databases">
        <authorList>
            <person name="Rodrigo-Torres L."/>
            <person name="Arahal R. D."/>
            <person name="Lucena T."/>
        </authorList>
    </citation>
    <scope>NUCLEOTIDE SEQUENCE [LARGE SCALE GENOMIC DNA]</scope>
    <source>
        <strain evidence="3">CECT 7615</strain>
    </source>
</reference>
<dbReference type="InterPro" id="IPR036844">
    <property type="entry name" value="Hint_dom_sf"/>
</dbReference>
<evidence type="ECO:0000313" key="3">
    <source>
        <dbReference type="Proteomes" id="UP000244898"/>
    </source>
</evidence>
<protein>
    <recommendedName>
        <fullName evidence="1">Hedgehog/Intein (Hint) domain-containing protein</fullName>
    </recommendedName>
</protein>
<dbReference type="Pfam" id="PF13403">
    <property type="entry name" value="Hint_2"/>
    <property type="match status" value="1"/>
</dbReference>
<accession>A0A2R8C7H8</accession>
<proteinExistence type="predicted"/>
<dbReference type="InterPro" id="IPR028992">
    <property type="entry name" value="Hedgehog/Intein_dom"/>
</dbReference>